<dbReference type="OrthoDB" id="5986605at2759"/>
<evidence type="ECO:0000313" key="2">
    <source>
        <dbReference type="EMBL" id="PFX13969.1"/>
    </source>
</evidence>
<proteinExistence type="predicted"/>
<gene>
    <name evidence="2" type="ORF">AWC38_SpisGene21909</name>
</gene>
<name>A0A2B4RAY0_STYPI</name>
<accession>A0A2B4RAY0</accession>
<keyword evidence="3" id="KW-1185">Reference proteome</keyword>
<feature type="region of interest" description="Disordered" evidence="1">
    <location>
        <begin position="29"/>
        <end position="48"/>
    </location>
</feature>
<evidence type="ECO:0000313" key="3">
    <source>
        <dbReference type="Proteomes" id="UP000225706"/>
    </source>
</evidence>
<reference evidence="3" key="1">
    <citation type="journal article" date="2017" name="bioRxiv">
        <title>Comparative analysis of the genomes of Stylophora pistillata and Acropora digitifera provides evidence for extensive differences between species of corals.</title>
        <authorList>
            <person name="Voolstra C.R."/>
            <person name="Li Y."/>
            <person name="Liew Y.J."/>
            <person name="Baumgarten S."/>
            <person name="Zoccola D."/>
            <person name="Flot J.-F."/>
            <person name="Tambutte S."/>
            <person name="Allemand D."/>
            <person name="Aranda M."/>
        </authorList>
    </citation>
    <scope>NUCLEOTIDE SEQUENCE [LARGE SCALE GENOMIC DNA]</scope>
</reference>
<protein>
    <submittedName>
        <fullName evidence="2">Uncharacterized protein</fullName>
    </submittedName>
</protein>
<dbReference type="Proteomes" id="UP000225706">
    <property type="component" value="Unassembled WGS sequence"/>
</dbReference>
<organism evidence="2 3">
    <name type="scientific">Stylophora pistillata</name>
    <name type="common">Smooth cauliflower coral</name>
    <dbReference type="NCBI Taxonomy" id="50429"/>
    <lineage>
        <taxon>Eukaryota</taxon>
        <taxon>Metazoa</taxon>
        <taxon>Cnidaria</taxon>
        <taxon>Anthozoa</taxon>
        <taxon>Hexacorallia</taxon>
        <taxon>Scleractinia</taxon>
        <taxon>Astrocoeniina</taxon>
        <taxon>Pocilloporidae</taxon>
        <taxon>Stylophora</taxon>
    </lineage>
</organism>
<evidence type="ECO:0000256" key="1">
    <source>
        <dbReference type="SAM" id="MobiDB-lite"/>
    </source>
</evidence>
<sequence length="235" mass="26929">MHRRDLRLEITFVGEDDVVSEQIPEPRACVSSRKLQKSDNESGSDEDISHEMPVAKLRGYVKLKERHKYCPVNSWCKFKKRLKDVDKPHHPDVVFVKHLKPIYSRLSDPALLNRCLPGITQNANESINALVWNMFPKHKWYGKKRIVIASASAALHFSCGAKAKHDVMVKAGIGVGTFTKTVSKRRDLERVSQAEKRIQGQHKNYRLARSQARKRDENMRLNKEGPTYEAGAFNL</sequence>
<dbReference type="AlphaFoldDB" id="A0A2B4RAY0"/>
<comment type="caution">
    <text evidence="2">The sequence shown here is derived from an EMBL/GenBank/DDBJ whole genome shotgun (WGS) entry which is preliminary data.</text>
</comment>
<dbReference type="EMBL" id="LSMT01000861">
    <property type="protein sequence ID" value="PFX13969.1"/>
    <property type="molecule type" value="Genomic_DNA"/>
</dbReference>